<keyword evidence="2" id="KW-1185">Reference proteome</keyword>
<dbReference type="EMBL" id="CACSAS010000001">
    <property type="protein sequence ID" value="CAA0090725.1"/>
    <property type="molecule type" value="Genomic_DNA"/>
</dbReference>
<evidence type="ECO:0000313" key="2">
    <source>
        <dbReference type="Proteomes" id="UP000433050"/>
    </source>
</evidence>
<proteinExistence type="predicted"/>
<accession>A0A5S9NJE6</accession>
<dbReference type="Proteomes" id="UP000433050">
    <property type="component" value="Unassembled WGS sequence"/>
</dbReference>
<evidence type="ECO:0000313" key="1">
    <source>
        <dbReference type="EMBL" id="CAA0090725.1"/>
    </source>
</evidence>
<sequence>MVGLRPWVISPQAETIACIGFDFVLSVNEPRKGGLVRRSEILYVHAKHVVQHRPTKGRR</sequence>
<gene>
    <name evidence="1" type="ORF">STARVERO_01214</name>
</gene>
<protein>
    <submittedName>
        <fullName evidence="1">Uncharacterized protein</fullName>
    </submittedName>
</protein>
<reference evidence="1 2" key="1">
    <citation type="submission" date="2019-12" db="EMBL/GenBank/DDBJ databases">
        <authorList>
            <person name="Reyes-Prieto M."/>
        </authorList>
    </citation>
    <scope>NUCLEOTIDE SEQUENCE [LARGE SCALE GENOMIC DNA]</scope>
    <source>
        <strain evidence="1">HF14-78462</strain>
    </source>
</reference>
<name>A0A5S9NJE6_9HYPH</name>
<organism evidence="1 2">
    <name type="scientific">Starkeya nomas</name>
    <dbReference type="NCBI Taxonomy" id="2666134"/>
    <lineage>
        <taxon>Bacteria</taxon>
        <taxon>Pseudomonadati</taxon>
        <taxon>Pseudomonadota</taxon>
        <taxon>Alphaproteobacteria</taxon>
        <taxon>Hyphomicrobiales</taxon>
        <taxon>Xanthobacteraceae</taxon>
        <taxon>Starkeya</taxon>
    </lineage>
</organism>
<dbReference type="AlphaFoldDB" id="A0A5S9NJE6"/>